<dbReference type="SUPFAM" id="SSF51004">
    <property type="entry name" value="C-terminal (heme d1) domain of cytochrome cd1-nitrite reductase"/>
    <property type="match status" value="1"/>
</dbReference>
<dbReference type="GeneID" id="77725229"/>
<feature type="region of interest" description="Disordered" evidence="5">
    <location>
        <begin position="1196"/>
        <end position="1216"/>
    </location>
</feature>
<keyword evidence="4" id="KW-0653">Protein transport</keyword>
<dbReference type="GO" id="GO:0015031">
    <property type="term" value="P:protein transport"/>
    <property type="evidence" value="ECO:0007669"/>
    <property type="project" value="UniProtKB-KW"/>
</dbReference>
<dbReference type="Proteomes" id="UP001164286">
    <property type="component" value="Unassembled WGS sequence"/>
</dbReference>
<evidence type="ECO:0000256" key="5">
    <source>
        <dbReference type="SAM" id="MobiDB-lite"/>
    </source>
</evidence>
<dbReference type="GO" id="GO:0016020">
    <property type="term" value="C:membrane"/>
    <property type="evidence" value="ECO:0007669"/>
    <property type="project" value="TreeGrafter"/>
</dbReference>
<protein>
    <recommendedName>
        <fullName evidence="6">CNH domain-containing protein</fullName>
    </recommendedName>
</protein>
<sequence length="1216" mass="131876">MATPTAPEIPAFHVQPILSELYHSRDLLDLSAPAAAASPVLGSAGQVGAAPSPERITAGREESGKIEVRCVEGYGANMYIGRSDGVVEWWVCDGGQGTSKGEGWSMRHKHTLFPRRPVSKIILIPKAAKMLVLSDGTMHALTLPGLDPVPSTQIPPLRGIISVILDDEEMDWAGPGSEDRNVEVTVVLVRRRGLGIYRLGTRMQAVKEIPLPSGPTSHALSRTYLCAAIPTSNLYSLIDLSDASLTEVLPVSQIDADTLDFDPNPNVVVIPGEDEFLVTSFTGAGTMGVFLNGQGDPVRGTMEWEHHPLSITVEAGYIIALLRNKTITVHILTDLERAPQVIHLDPSLQPFALSYSPYGVSVKDIARDERMQTTNFRLLGGKLAPPGPPIAAMAVSVSASAENESTLRPPTAEPADQATSAEPMDIFTPPHQTATATGMVLEEPEGGSGLTPPSSPPMFQRQPITPVRQSSLLQVIAPASKGPFSTCVAETLVIGPNGVMSLAPLPPVLKLEELCRRGSTDEAIALVDEERRRGRRGEVDSDKVSFLATHQATLRLLHLYLACHLFQSGMFERAGDYLVRGKIDARLIVRLFPALRGKMIGSEEEVDIFQGLKLMLEDMDDVEDIVACVAKAGQSDAGEVDQASGEELRGPLLEGAKAMLTEFLRKTRQSRRKGGGSRGMDSRKLDMVIDTTLAKLLSEAGIVPELLALLAAPNDCVVSELEPFLVSRPYILATVMRRHGRHARVLELLQQVAEDSPDPLCPDPAEEIAVELEHVKDPALLRQYALWLVARNPDRGLSILFAQNTKSGVKLDDTALVNDLREISEEAANRYLEYVVLSKKSPNRAFHEDLLRRLLNAAAEQIEDDGVKYHLEELDAEYRLLPDPEPFCTFIADVAPNTPVKSLRLKLMLFLQGSPFYDLQSAADRLKELSALKYEYAIVLGRLGSNKSALRLLARDVGDSVSAQTFCTQGGEIIPPKIARRVAQQVPELAAWAAIGEVGRKRRGTVDAKTQEGLVMELLGVYMKDGAKTSKEAASLLNAQSLHLDPIEITTMLPPEWPLDVVSSFVQRALRRQLHDQHTWQILKAISAGENMAISEEYLDAIRRIPPVVQPRPPSPPPSVVSPNAAPSVDTRADSTMGSGYSEKGELEAGVYSRPDEGSIAEKEGGGGAHAGDPLGAIDVGEKERGFFSPEIVDKELRSLSAGAKREEAGSREGYL</sequence>
<dbReference type="PROSITE" id="PS50219">
    <property type="entry name" value="CNH"/>
    <property type="match status" value="1"/>
</dbReference>
<feature type="domain" description="CNH" evidence="6">
    <location>
        <begin position="65"/>
        <end position="357"/>
    </location>
</feature>
<evidence type="ECO:0000256" key="4">
    <source>
        <dbReference type="ARBA" id="ARBA00022927"/>
    </source>
</evidence>
<organism evidence="7 8">
    <name type="scientific">Dioszegia hungarica</name>
    <dbReference type="NCBI Taxonomy" id="4972"/>
    <lineage>
        <taxon>Eukaryota</taxon>
        <taxon>Fungi</taxon>
        <taxon>Dikarya</taxon>
        <taxon>Basidiomycota</taxon>
        <taxon>Agaricomycotina</taxon>
        <taxon>Tremellomycetes</taxon>
        <taxon>Tremellales</taxon>
        <taxon>Bulleribasidiaceae</taxon>
        <taxon>Dioszegia</taxon>
    </lineage>
</organism>
<evidence type="ECO:0000256" key="1">
    <source>
        <dbReference type="ARBA" id="ARBA00004496"/>
    </source>
</evidence>
<dbReference type="GO" id="GO:0005737">
    <property type="term" value="C:cytoplasm"/>
    <property type="evidence" value="ECO:0007669"/>
    <property type="project" value="UniProtKB-SubCell"/>
</dbReference>
<accession>A0AA38HFZ9</accession>
<keyword evidence="3" id="KW-0963">Cytoplasm</keyword>
<evidence type="ECO:0000259" key="6">
    <source>
        <dbReference type="PROSITE" id="PS50219"/>
    </source>
</evidence>
<dbReference type="InterPro" id="IPR001180">
    <property type="entry name" value="CNH_dom"/>
</dbReference>
<evidence type="ECO:0000256" key="3">
    <source>
        <dbReference type="ARBA" id="ARBA00022490"/>
    </source>
</evidence>
<gene>
    <name evidence="7" type="ORF">MKK02DRAFT_18962</name>
</gene>
<evidence type="ECO:0000313" key="8">
    <source>
        <dbReference type="Proteomes" id="UP001164286"/>
    </source>
</evidence>
<dbReference type="Pfam" id="PF00780">
    <property type="entry name" value="CNH"/>
    <property type="match status" value="1"/>
</dbReference>
<dbReference type="EMBL" id="JAKWFO010000001">
    <property type="protein sequence ID" value="KAI9639667.1"/>
    <property type="molecule type" value="Genomic_DNA"/>
</dbReference>
<feature type="compositionally biased region" description="Pro residues" evidence="5">
    <location>
        <begin position="1109"/>
        <end position="1120"/>
    </location>
</feature>
<dbReference type="PANTHER" id="PTHR12894:SF27">
    <property type="entry name" value="TRANSFORMING GROWTH FACTOR-BETA RECEPTOR-ASSOCIATED PROTEIN 1"/>
    <property type="match status" value="1"/>
</dbReference>
<feature type="region of interest" description="Disordered" evidence="5">
    <location>
        <begin position="1109"/>
        <end position="1178"/>
    </location>
</feature>
<dbReference type="GO" id="GO:0034058">
    <property type="term" value="P:endosomal vesicle fusion"/>
    <property type="evidence" value="ECO:0007669"/>
    <property type="project" value="TreeGrafter"/>
</dbReference>
<keyword evidence="2" id="KW-0813">Transport</keyword>
<dbReference type="GO" id="GO:0006914">
    <property type="term" value="P:autophagy"/>
    <property type="evidence" value="ECO:0007669"/>
    <property type="project" value="TreeGrafter"/>
</dbReference>
<feature type="compositionally biased region" description="Basic and acidic residues" evidence="5">
    <location>
        <begin position="1154"/>
        <end position="1165"/>
    </location>
</feature>
<keyword evidence="8" id="KW-1185">Reference proteome</keyword>
<reference evidence="7" key="1">
    <citation type="journal article" date="2022" name="G3 (Bethesda)">
        <title>High quality genome of the basidiomycete yeast Dioszegia hungarica PDD-24b-2 isolated from cloud water.</title>
        <authorList>
            <person name="Jarrige D."/>
            <person name="Haridas S."/>
            <person name="Bleykasten-Grosshans C."/>
            <person name="Joly M."/>
            <person name="Nadalig T."/>
            <person name="Sancelme M."/>
            <person name="Vuilleumier S."/>
            <person name="Grigoriev I.V."/>
            <person name="Amato P."/>
            <person name="Bringel F."/>
        </authorList>
    </citation>
    <scope>NUCLEOTIDE SEQUENCE</scope>
    <source>
        <strain evidence="7">PDD-24b-2</strain>
    </source>
</reference>
<proteinExistence type="predicted"/>
<evidence type="ECO:0000256" key="2">
    <source>
        <dbReference type="ARBA" id="ARBA00022448"/>
    </source>
</evidence>
<dbReference type="InterPro" id="IPR032914">
    <property type="entry name" value="Vam6/VPS39/TRAP1"/>
</dbReference>
<evidence type="ECO:0000313" key="7">
    <source>
        <dbReference type="EMBL" id="KAI9639667.1"/>
    </source>
</evidence>
<comment type="subcellular location">
    <subcellularLocation>
        <location evidence="1">Cytoplasm</location>
    </subcellularLocation>
</comment>
<dbReference type="PANTHER" id="PTHR12894">
    <property type="entry name" value="CNH DOMAIN CONTAINING"/>
    <property type="match status" value="1"/>
</dbReference>
<dbReference type="RefSeq" id="XP_052949444.1">
    <property type="nucleotide sequence ID" value="XM_053086028.1"/>
</dbReference>
<comment type="caution">
    <text evidence="7">The sequence shown here is derived from an EMBL/GenBank/DDBJ whole genome shotgun (WGS) entry which is preliminary data.</text>
</comment>
<dbReference type="InterPro" id="IPR011048">
    <property type="entry name" value="Haem_d1_sf"/>
</dbReference>
<dbReference type="AlphaFoldDB" id="A0AA38HFZ9"/>
<name>A0AA38HFZ9_9TREE</name>